<evidence type="ECO:0000313" key="10">
    <source>
        <dbReference type="Proteomes" id="UP001515480"/>
    </source>
</evidence>
<feature type="active site" description="Proton donor/acceptor" evidence="4">
    <location>
        <position position="420"/>
    </location>
</feature>
<dbReference type="PROSITE" id="PS00018">
    <property type="entry name" value="EF_HAND_1"/>
    <property type="match status" value="1"/>
</dbReference>
<keyword evidence="10" id="KW-1185">Reference proteome</keyword>
<dbReference type="PANTHER" id="PTHR11931">
    <property type="entry name" value="PHOSPHOGLYCERATE MUTASE"/>
    <property type="match status" value="1"/>
</dbReference>
<keyword evidence="8" id="KW-1133">Transmembrane helix</keyword>
<dbReference type="GO" id="GO:0004619">
    <property type="term" value="F:phosphoglycerate mutase activity"/>
    <property type="evidence" value="ECO:0007669"/>
    <property type="project" value="UniProtKB-EC"/>
</dbReference>
<protein>
    <recommendedName>
        <fullName evidence="7">Phosphoglycerate mutase</fullName>
        <ecNumber evidence="7">5.4.2.11</ecNumber>
    </recommendedName>
</protein>
<feature type="binding site" evidence="5">
    <location>
        <position position="431"/>
    </location>
    <ligand>
        <name>substrate</name>
    </ligand>
</feature>
<keyword evidence="2 7" id="KW-0324">Glycolysis</keyword>
<feature type="site" description="Transition state stabilizer" evidence="6">
    <location>
        <position position="514"/>
    </location>
</feature>
<feature type="binding site" evidence="5">
    <location>
        <begin position="345"/>
        <end position="346"/>
    </location>
    <ligand>
        <name>substrate</name>
    </ligand>
</feature>
<evidence type="ECO:0000256" key="1">
    <source>
        <dbReference type="ARBA" id="ARBA00006717"/>
    </source>
</evidence>
<name>A0AB34J1E3_PRYPA</name>
<dbReference type="InterPro" id="IPR005952">
    <property type="entry name" value="Phosphogly_mut1"/>
</dbReference>
<reference evidence="9 10" key="1">
    <citation type="journal article" date="2024" name="Science">
        <title>Giant polyketide synthase enzymes in the biosynthesis of giant marine polyether toxins.</title>
        <authorList>
            <person name="Fallon T.R."/>
            <person name="Shende V.V."/>
            <person name="Wierzbicki I.H."/>
            <person name="Pendleton A.L."/>
            <person name="Watervoot N.F."/>
            <person name="Auber R.P."/>
            <person name="Gonzalez D.J."/>
            <person name="Wisecaver J.H."/>
            <person name="Moore B.S."/>
        </authorList>
    </citation>
    <scope>NUCLEOTIDE SEQUENCE [LARGE SCALE GENOMIC DNA]</scope>
    <source>
        <strain evidence="9 10">12B1</strain>
    </source>
</reference>
<evidence type="ECO:0000313" key="9">
    <source>
        <dbReference type="EMBL" id="KAL1511194.1"/>
    </source>
</evidence>
<feature type="transmembrane region" description="Helical" evidence="8">
    <location>
        <begin position="250"/>
        <end position="270"/>
    </location>
</feature>
<proteinExistence type="inferred from homology"/>
<gene>
    <name evidence="9" type="ORF">AB1Y20_006009</name>
</gene>
<dbReference type="Pfam" id="PF00300">
    <property type="entry name" value="His_Phos_1"/>
    <property type="match status" value="1"/>
</dbReference>
<keyword evidence="8" id="KW-0812">Transmembrane</keyword>
<accession>A0AB34J1E3</accession>
<dbReference type="EC" id="5.4.2.11" evidence="7"/>
<feature type="binding site" evidence="5">
    <location>
        <begin position="449"/>
        <end position="450"/>
    </location>
    <ligand>
        <name>substrate</name>
    </ligand>
</feature>
<comment type="similarity">
    <text evidence="1 7">Belongs to the phosphoglycerate mutase family. BPG-dependent PGAM subfamily.</text>
</comment>
<evidence type="ECO:0000256" key="7">
    <source>
        <dbReference type="RuleBase" id="RU004511"/>
    </source>
</evidence>
<dbReference type="Proteomes" id="UP001515480">
    <property type="component" value="Unassembled WGS sequence"/>
</dbReference>
<dbReference type="CDD" id="cd07067">
    <property type="entry name" value="HP_PGM_like"/>
    <property type="match status" value="1"/>
</dbReference>
<feature type="binding site" evidence="5">
    <location>
        <begin position="420"/>
        <end position="423"/>
    </location>
    <ligand>
        <name>substrate</name>
    </ligand>
</feature>
<dbReference type="InterPro" id="IPR018247">
    <property type="entry name" value="EF_Hand_1_Ca_BS"/>
</dbReference>
<evidence type="ECO:0000256" key="3">
    <source>
        <dbReference type="ARBA" id="ARBA00023235"/>
    </source>
</evidence>
<feature type="binding site" evidence="5">
    <location>
        <begin position="331"/>
        <end position="338"/>
    </location>
    <ligand>
        <name>substrate</name>
    </ligand>
</feature>
<comment type="caution">
    <text evidence="9">The sequence shown here is derived from an EMBL/GenBank/DDBJ whole genome shotgun (WGS) entry which is preliminary data.</text>
</comment>
<keyword evidence="8" id="KW-0472">Membrane</keyword>
<dbReference type="InterPro" id="IPR013078">
    <property type="entry name" value="His_Pase_superF_clade-1"/>
</dbReference>
<evidence type="ECO:0000256" key="2">
    <source>
        <dbReference type="ARBA" id="ARBA00023152"/>
    </source>
</evidence>
<dbReference type="Gene3D" id="3.40.50.1240">
    <property type="entry name" value="Phosphoglycerate mutase-like"/>
    <property type="match status" value="1"/>
</dbReference>
<evidence type="ECO:0000256" key="8">
    <source>
        <dbReference type="SAM" id="Phobius"/>
    </source>
</evidence>
<evidence type="ECO:0000256" key="5">
    <source>
        <dbReference type="PIRSR" id="PIRSR613078-2"/>
    </source>
</evidence>
<dbReference type="PROSITE" id="PS00175">
    <property type="entry name" value="PG_MUTASE"/>
    <property type="match status" value="1"/>
</dbReference>
<dbReference type="InterPro" id="IPR001345">
    <property type="entry name" value="PG/BPGM_mutase_AS"/>
</dbReference>
<feature type="transmembrane region" description="Helical" evidence="8">
    <location>
        <begin position="131"/>
        <end position="152"/>
    </location>
</feature>
<dbReference type="InterPro" id="IPR029033">
    <property type="entry name" value="His_PPase_superfam"/>
</dbReference>
<keyword evidence="3 7" id="KW-0413">Isomerase</keyword>
<organism evidence="9 10">
    <name type="scientific">Prymnesium parvum</name>
    <name type="common">Toxic golden alga</name>
    <dbReference type="NCBI Taxonomy" id="97485"/>
    <lineage>
        <taxon>Eukaryota</taxon>
        <taxon>Haptista</taxon>
        <taxon>Haptophyta</taxon>
        <taxon>Prymnesiophyceae</taxon>
        <taxon>Prymnesiales</taxon>
        <taxon>Prymnesiaceae</taxon>
        <taxon>Prymnesium</taxon>
    </lineage>
</organism>
<dbReference type="SUPFAM" id="SSF53254">
    <property type="entry name" value="Phosphoglycerate mutase-like"/>
    <property type="match status" value="1"/>
</dbReference>
<feature type="transmembrane region" description="Helical" evidence="8">
    <location>
        <begin position="77"/>
        <end position="101"/>
    </location>
</feature>
<feature type="transmembrane region" description="Helical" evidence="8">
    <location>
        <begin position="41"/>
        <end position="65"/>
    </location>
</feature>
<feature type="active site" description="Tele-phosphohistidine intermediate" evidence="4">
    <location>
        <position position="332"/>
    </location>
</feature>
<feature type="binding site" evidence="5">
    <location>
        <position position="387"/>
    </location>
    <ligand>
        <name>substrate</name>
    </ligand>
</feature>
<dbReference type="GO" id="GO:0006096">
    <property type="term" value="P:glycolytic process"/>
    <property type="evidence" value="ECO:0007669"/>
    <property type="project" value="UniProtKB-KW"/>
</dbReference>
<comment type="catalytic activity">
    <reaction evidence="7">
        <text>(2R)-2-phosphoglycerate = (2R)-3-phosphoglycerate</text>
        <dbReference type="Rhea" id="RHEA:15901"/>
        <dbReference type="ChEBI" id="CHEBI:58272"/>
        <dbReference type="ChEBI" id="CHEBI:58289"/>
        <dbReference type="EC" id="5.4.2.11"/>
    </reaction>
</comment>
<evidence type="ECO:0000256" key="6">
    <source>
        <dbReference type="PIRSR" id="PIRSR613078-3"/>
    </source>
</evidence>
<dbReference type="SMART" id="SM00855">
    <property type="entry name" value="PGAM"/>
    <property type="match status" value="1"/>
</dbReference>
<dbReference type="EMBL" id="JBGBPQ010000014">
    <property type="protein sequence ID" value="KAL1511194.1"/>
    <property type="molecule type" value="Genomic_DNA"/>
</dbReference>
<sequence>MGDTFDVAYPIAYEALLEAFAFVKLDFVEVLPMSCFMQYGFYQSLVVKAGFPLGIYLVLVALGSAAKATHHPNSSRFFTSVGIVLIFLTFPTASQTAFAYFNCESFDNARYLIADYDIDCNSSEHETWLPVASILLALWASVPVFYCALFAFHREVLIKLYTHEARKKAAKKALMNESSRISTRLNELLAAEREALEANADFVADEAGMSVDLFLLTDSYQHSFFWWESLEAARKLLILGFLMFYEQGSFYQIMVGLLVCLASSMAYTYFHPFKAKTDNAMAILCEVSNFVGLVTFVAPPPTSRPAAPPPALSPHRMRGTLPTISTLILLRHGQSVWNGQDARFTGWCDVPLTVKGRVEAVGAGQLLRSRGFNAAKVDVAFTSELQRAHESCELALASMAGHKQHTWSSERIRRDRRLNERHYGAVQGLYKNDPHLAAQYGEETIRYWRRSLHGKPPPLTEDHPYWQPPPAPTTESLAECQQRVLECFYEVISPAMFEEADPERRDHTVFVVAHSNTIRSLMAAFDQVTDEDVPKIHVPNSVPILYRFERATRKLLSTKLQSAAGGSHARWLLSPENHAQIHNAVQPGGMLTRALFESWDVSGTRELSIADLEAGIKAMQADDVEEGPVSCAIIAVAKKIARELSMDGGKISLYEFEKRIANEVADIEQSVVRQNPDDMLGG</sequence>
<dbReference type="NCBIfam" id="TIGR01258">
    <property type="entry name" value="pgm_1"/>
    <property type="match status" value="1"/>
</dbReference>
<evidence type="ECO:0000256" key="4">
    <source>
        <dbReference type="PIRSR" id="PIRSR613078-1"/>
    </source>
</evidence>
<dbReference type="AlphaFoldDB" id="A0AB34J1E3"/>